<gene>
    <name evidence="1" type="ORF">ENG63_10340</name>
</gene>
<sequence length="81" mass="8975">MIDIIELAQNESVVLDSTNNTLSLVLLTAADVVIKNENNVEYAHLQAQYEIFTLAINTGVYTATNQSSNAAKILIVREFIY</sequence>
<proteinExistence type="predicted"/>
<dbReference type="Proteomes" id="UP000886289">
    <property type="component" value="Unassembled WGS sequence"/>
</dbReference>
<organism evidence="1">
    <name type="scientific">Desulfofervidus auxilii</name>
    <dbReference type="NCBI Taxonomy" id="1621989"/>
    <lineage>
        <taxon>Bacteria</taxon>
        <taxon>Pseudomonadati</taxon>
        <taxon>Thermodesulfobacteriota</taxon>
        <taxon>Candidatus Desulfofervidia</taxon>
        <taxon>Candidatus Desulfofervidales</taxon>
        <taxon>Candidatus Desulfofervidaceae</taxon>
        <taxon>Candidatus Desulfofervidus</taxon>
    </lineage>
</organism>
<reference evidence="1" key="1">
    <citation type="journal article" date="2020" name="mSystems">
        <title>Genome- and Community-Level Interaction Insights into Carbon Utilization and Element Cycling Functions of Hydrothermarchaeota in Hydrothermal Sediment.</title>
        <authorList>
            <person name="Zhou Z."/>
            <person name="Liu Y."/>
            <person name="Xu W."/>
            <person name="Pan J."/>
            <person name="Luo Z.H."/>
            <person name="Li M."/>
        </authorList>
    </citation>
    <scope>NUCLEOTIDE SEQUENCE [LARGE SCALE GENOMIC DNA]</scope>
    <source>
        <strain evidence="1">HyVt-233</strain>
    </source>
</reference>
<dbReference type="AlphaFoldDB" id="A0A7C0Y5R7"/>
<name>A0A7C0Y5R7_DESA2</name>
<dbReference type="EMBL" id="DRBS01000381">
    <property type="protein sequence ID" value="HDD45237.1"/>
    <property type="molecule type" value="Genomic_DNA"/>
</dbReference>
<comment type="caution">
    <text evidence="1">The sequence shown here is derived from an EMBL/GenBank/DDBJ whole genome shotgun (WGS) entry which is preliminary data.</text>
</comment>
<evidence type="ECO:0000313" key="1">
    <source>
        <dbReference type="EMBL" id="HDD45237.1"/>
    </source>
</evidence>
<protein>
    <submittedName>
        <fullName evidence="1">Uncharacterized protein</fullName>
    </submittedName>
</protein>
<accession>A0A7C0Y5R7</accession>